<sequence>MELLNPLVTKANLKDQASETICKRLVRELKQLSLDIDEAADEGRIAKFFNNDDNASNISKHTQTLDSIMIDLSASIGLDTNRQITAALARVKQEDEERGHLAVLSHADINTEDENGLGGDVLSRNTGSTTFHASYARIRTGGGHVFSDNKVT</sequence>
<protein>
    <submittedName>
        <fullName evidence="1">Uncharacterized protein</fullName>
    </submittedName>
</protein>
<gene>
    <name evidence="1" type="ORF">BDV98DRAFT_80999</name>
</gene>
<dbReference type="AlphaFoldDB" id="A0A5C3QIT7"/>
<keyword evidence="2" id="KW-1185">Reference proteome</keyword>
<dbReference type="OrthoDB" id="2915789at2759"/>
<evidence type="ECO:0000313" key="1">
    <source>
        <dbReference type="EMBL" id="TFL01427.1"/>
    </source>
</evidence>
<evidence type="ECO:0000313" key="2">
    <source>
        <dbReference type="Proteomes" id="UP000305067"/>
    </source>
</evidence>
<name>A0A5C3QIT7_9AGAR</name>
<reference evidence="1 2" key="1">
    <citation type="journal article" date="2019" name="Nat. Ecol. Evol.">
        <title>Megaphylogeny resolves global patterns of mushroom evolution.</title>
        <authorList>
            <person name="Varga T."/>
            <person name="Krizsan K."/>
            <person name="Foldi C."/>
            <person name="Dima B."/>
            <person name="Sanchez-Garcia M."/>
            <person name="Sanchez-Ramirez S."/>
            <person name="Szollosi G.J."/>
            <person name="Szarkandi J.G."/>
            <person name="Papp V."/>
            <person name="Albert L."/>
            <person name="Andreopoulos W."/>
            <person name="Angelini C."/>
            <person name="Antonin V."/>
            <person name="Barry K.W."/>
            <person name="Bougher N.L."/>
            <person name="Buchanan P."/>
            <person name="Buyck B."/>
            <person name="Bense V."/>
            <person name="Catcheside P."/>
            <person name="Chovatia M."/>
            <person name="Cooper J."/>
            <person name="Damon W."/>
            <person name="Desjardin D."/>
            <person name="Finy P."/>
            <person name="Geml J."/>
            <person name="Haridas S."/>
            <person name="Hughes K."/>
            <person name="Justo A."/>
            <person name="Karasinski D."/>
            <person name="Kautmanova I."/>
            <person name="Kiss B."/>
            <person name="Kocsube S."/>
            <person name="Kotiranta H."/>
            <person name="LaButti K.M."/>
            <person name="Lechner B.E."/>
            <person name="Liimatainen K."/>
            <person name="Lipzen A."/>
            <person name="Lukacs Z."/>
            <person name="Mihaltcheva S."/>
            <person name="Morgado L.N."/>
            <person name="Niskanen T."/>
            <person name="Noordeloos M.E."/>
            <person name="Ohm R.A."/>
            <person name="Ortiz-Santana B."/>
            <person name="Ovrebo C."/>
            <person name="Racz N."/>
            <person name="Riley R."/>
            <person name="Savchenko A."/>
            <person name="Shiryaev A."/>
            <person name="Soop K."/>
            <person name="Spirin V."/>
            <person name="Szebenyi C."/>
            <person name="Tomsovsky M."/>
            <person name="Tulloss R.E."/>
            <person name="Uehling J."/>
            <person name="Grigoriev I.V."/>
            <person name="Vagvolgyi C."/>
            <person name="Papp T."/>
            <person name="Martin F.M."/>
            <person name="Miettinen O."/>
            <person name="Hibbett D.S."/>
            <person name="Nagy L.G."/>
        </authorList>
    </citation>
    <scope>NUCLEOTIDE SEQUENCE [LARGE SCALE GENOMIC DNA]</scope>
    <source>
        <strain evidence="1 2">CBS 309.79</strain>
    </source>
</reference>
<dbReference type="Proteomes" id="UP000305067">
    <property type="component" value="Unassembled WGS sequence"/>
</dbReference>
<organism evidence="1 2">
    <name type="scientific">Pterulicium gracile</name>
    <dbReference type="NCBI Taxonomy" id="1884261"/>
    <lineage>
        <taxon>Eukaryota</taxon>
        <taxon>Fungi</taxon>
        <taxon>Dikarya</taxon>
        <taxon>Basidiomycota</taxon>
        <taxon>Agaricomycotina</taxon>
        <taxon>Agaricomycetes</taxon>
        <taxon>Agaricomycetidae</taxon>
        <taxon>Agaricales</taxon>
        <taxon>Pleurotineae</taxon>
        <taxon>Pterulaceae</taxon>
        <taxon>Pterulicium</taxon>
    </lineage>
</organism>
<accession>A0A5C3QIT7</accession>
<proteinExistence type="predicted"/>
<dbReference type="EMBL" id="ML178825">
    <property type="protein sequence ID" value="TFL01427.1"/>
    <property type="molecule type" value="Genomic_DNA"/>
</dbReference>